<evidence type="ECO:0008006" key="3">
    <source>
        <dbReference type="Google" id="ProtNLM"/>
    </source>
</evidence>
<proteinExistence type="predicted"/>
<protein>
    <recommendedName>
        <fullName evidence="3">Transposase IS701-like DDE domain-containing protein</fullName>
    </recommendedName>
</protein>
<dbReference type="Proteomes" id="UP000319576">
    <property type="component" value="Chromosome"/>
</dbReference>
<name>A0A517Y0L7_9BACT</name>
<reference evidence="1 2" key="1">
    <citation type="submission" date="2019-02" db="EMBL/GenBank/DDBJ databases">
        <title>Deep-cultivation of Planctomycetes and their phenomic and genomic characterization uncovers novel biology.</title>
        <authorList>
            <person name="Wiegand S."/>
            <person name="Jogler M."/>
            <person name="Boedeker C."/>
            <person name="Pinto D."/>
            <person name="Vollmers J."/>
            <person name="Rivas-Marin E."/>
            <person name="Kohn T."/>
            <person name="Peeters S.H."/>
            <person name="Heuer A."/>
            <person name="Rast P."/>
            <person name="Oberbeckmann S."/>
            <person name="Bunk B."/>
            <person name="Jeske O."/>
            <person name="Meyerdierks A."/>
            <person name="Storesund J.E."/>
            <person name="Kallscheuer N."/>
            <person name="Luecker S."/>
            <person name="Lage O.M."/>
            <person name="Pohl T."/>
            <person name="Merkel B.J."/>
            <person name="Hornburger P."/>
            <person name="Mueller R.-W."/>
            <person name="Bruemmer F."/>
            <person name="Labrenz M."/>
            <person name="Spormann A.M."/>
            <person name="Op den Camp H."/>
            <person name="Overmann J."/>
            <person name="Amann R."/>
            <person name="Jetten M.S.M."/>
            <person name="Mascher T."/>
            <person name="Medema M.H."/>
            <person name="Devos D.P."/>
            <person name="Kaster A.-K."/>
            <person name="Ovreas L."/>
            <person name="Rohde M."/>
            <person name="Galperin M.Y."/>
            <person name="Jogler C."/>
        </authorList>
    </citation>
    <scope>NUCLEOTIDE SEQUENCE [LARGE SCALE GENOMIC DNA]</scope>
    <source>
        <strain evidence="1 2">ETA_A1</strain>
    </source>
</reference>
<keyword evidence="2" id="KW-1185">Reference proteome</keyword>
<accession>A0A517Y0L7</accession>
<evidence type="ECO:0000313" key="2">
    <source>
        <dbReference type="Proteomes" id="UP000319576"/>
    </source>
</evidence>
<evidence type="ECO:0000313" key="1">
    <source>
        <dbReference type="EMBL" id="QDU23300.1"/>
    </source>
</evidence>
<gene>
    <name evidence="1" type="ORF">ETAA1_52950</name>
</gene>
<organism evidence="1 2">
    <name type="scientific">Urbifossiella limnaea</name>
    <dbReference type="NCBI Taxonomy" id="2528023"/>
    <lineage>
        <taxon>Bacteria</taxon>
        <taxon>Pseudomonadati</taxon>
        <taxon>Planctomycetota</taxon>
        <taxon>Planctomycetia</taxon>
        <taxon>Gemmatales</taxon>
        <taxon>Gemmataceae</taxon>
        <taxon>Urbifossiella</taxon>
    </lineage>
</organism>
<sequence length="69" mass="7507">MLLPAEAQPLLAAFLPHFTTPTYTRFVTLAAAAILTTGRRTVANLLRTVGDLAPGYDASYRRVLSSAEW</sequence>
<dbReference type="AlphaFoldDB" id="A0A517Y0L7"/>
<dbReference type="EMBL" id="CP036273">
    <property type="protein sequence ID" value="QDU23300.1"/>
    <property type="molecule type" value="Genomic_DNA"/>
</dbReference>
<dbReference type="OrthoDB" id="264094at2"/>
<dbReference type="KEGG" id="uli:ETAA1_52950"/>
<dbReference type="RefSeq" id="WP_145243457.1">
    <property type="nucleotide sequence ID" value="NZ_CP036273.1"/>
</dbReference>